<name>A0ABZ1SR42_9ACTN</name>
<sequence length="79" mass="8667">MKSEHRPYRLDGGAIRIGGDTYGIAAEIDDPEGWVWAALQLMDGSRDPDAIATLLSDRFGSDGLGLYRGCRCRHTGRTQ</sequence>
<evidence type="ECO:0000313" key="2">
    <source>
        <dbReference type="Proteomes" id="UP001432011"/>
    </source>
</evidence>
<dbReference type="Proteomes" id="UP001432011">
    <property type="component" value="Chromosome"/>
</dbReference>
<dbReference type="EMBL" id="CP108085">
    <property type="protein sequence ID" value="WUP75490.1"/>
    <property type="molecule type" value="Genomic_DNA"/>
</dbReference>
<proteinExistence type="predicted"/>
<evidence type="ECO:0008006" key="3">
    <source>
        <dbReference type="Google" id="ProtNLM"/>
    </source>
</evidence>
<dbReference type="RefSeq" id="WP_328709546.1">
    <property type="nucleotide sequence ID" value="NZ_CP108085.1"/>
</dbReference>
<reference evidence="1" key="1">
    <citation type="submission" date="2022-10" db="EMBL/GenBank/DDBJ databases">
        <title>The complete genomes of actinobacterial strains from the NBC collection.</title>
        <authorList>
            <person name="Joergensen T.S."/>
            <person name="Alvarez Arevalo M."/>
            <person name="Sterndorff E.B."/>
            <person name="Faurdal D."/>
            <person name="Vuksanovic O."/>
            <person name="Mourched A.-S."/>
            <person name="Charusanti P."/>
            <person name="Shaw S."/>
            <person name="Blin K."/>
            <person name="Weber T."/>
        </authorList>
    </citation>
    <scope>NUCLEOTIDE SEQUENCE</scope>
    <source>
        <strain evidence="1">NBC_00254</strain>
    </source>
</reference>
<keyword evidence="2" id="KW-1185">Reference proteome</keyword>
<organism evidence="1 2">
    <name type="scientific">Microbispora hainanensis</name>
    <dbReference type="NCBI Taxonomy" id="568844"/>
    <lineage>
        <taxon>Bacteria</taxon>
        <taxon>Bacillati</taxon>
        <taxon>Actinomycetota</taxon>
        <taxon>Actinomycetes</taxon>
        <taxon>Streptosporangiales</taxon>
        <taxon>Streptosporangiaceae</taxon>
        <taxon>Microbispora</taxon>
    </lineage>
</organism>
<gene>
    <name evidence="1" type="ORF">OG913_00210</name>
</gene>
<protein>
    <recommendedName>
        <fullName evidence="3">Transposase</fullName>
    </recommendedName>
</protein>
<accession>A0ABZ1SR42</accession>
<evidence type="ECO:0000313" key="1">
    <source>
        <dbReference type="EMBL" id="WUP75490.1"/>
    </source>
</evidence>